<dbReference type="Gene3D" id="3.40.50.620">
    <property type="entry name" value="HUPs"/>
    <property type="match status" value="1"/>
</dbReference>
<reference evidence="1" key="1">
    <citation type="journal article" date="2021" name="PeerJ">
        <title>Extensive microbial diversity within the chicken gut microbiome revealed by metagenomics and culture.</title>
        <authorList>
            <person name="Gilroy R."/>
            <person name="Ravi A."/>
            <person name="Getino M."/>
            <person name="Pursley I."/>
            <person name="Horton D.L."/>
            <person name="Alikhan N.F."/>
            <person name="Baker D."/>
            <person name="Gharbi K."/>
            <person name="Hall N."/>
            <person name="Watson M."/>
            <person name="Adriaenssens E.M."/>
            <person name="Foster-Nyarko E."/>
            <person name="Jarju S."/>
            <person name="Secka A."/>
            <person name="Antonio M."/>
            <person name="Oren A."/>
            <person name="Chaudhuri R.R."/>
            <person name="La Ragione R."/>
            <person name="Hildebrand F."/>
            <person name="Pallen M.J."/>
        </authorList>
    </citation>
    <scope>NUCLEOTIDE SEQUENCE</scope>
    <source>
        <strain evidence="1">CHK173-2119</strain>
    </source>
</reference>
<dbReference type="Proteomes" id="UP000774947">
    <property type="component" value="Unassembled WGS sequence"/>
</dbReference>
<gene>
    <name evidence="1" type="ORF">K8W17_02510</name>
</gene>
<dbReference type="EMBL" id="DYXY01000062">
    <property type="protein sequence ID" value="HJE14932.1"/>
    <property type="molecule type" value="Genomic_DNA"/>
</dbReference>
<sequence length="24" mass="2634">MKACGVIAEYNPFHNGHAYQLAQA</sequence>
<protein>
    <submittedName>
        <fullName evidence="1">Nucleotidyltransferase family protein</fullName>
    </submittedName>
</protein>
<proteinExistence type="predicted"/>
<feature type="non-terminal residue" evidence="1">
    <location>
        <position position="24"/>
    </location>
</feature>
<organism evidence="1 2">
    <name type="scientific">Lapidilactobacillus dextrinicus</name>
    <dbReference type="NCBI Taxonomy" id="51664"/>
    <lineage>
        <taxon>Bacteria</taxon>
        <taxon>Bacillati</taxon>
        <taxon>Bacillota</taxon>
        <taxon>Bacilli</taxon>
        <taxon>Lactobacillales</taxon>
        <taxon>Lactobacillaceae</taxon>
        <taxon>Lapidilactobacillus</taxon>
    </lineage>
</organism>
<reference evidence="1" key="2">
    <citation type="submission" date="2021-09" db="EMBL/GenBank/DDBJ databases">
        <authorList>
            <person name="Gilroy R."/>
        </authorList>
    </citation>
    <scope>NUCLEOTIDE SEQUENCE</scope>
    <source>
        <strain evidence="1">CHK173-2119</strain>
    </source>
</reference>
<dbReference type="InterPro" id="IPR014729">
    <property type="entry name" value="Rossmann-like_a/b/a_fold"/>
</dbReference>
<evidence type="ECO:0000313" key="1">
    <source>
        <dbReference type="EMBL" id="HJE14932.1"/>
    </source>
</evidence>
<evidence type="ECO:0000313" key="2">
    <source>
        <dbReference type="Proteomes" id="UP000774947"/>
    </source>
</evidence>
<comment type="caution">
    <text evidence="1">The sequence shown here is derived from an EMBL/GenBank/DDBJ whole genome shotgun (WGS) entry which is preliminary data.</text>
</comment>
<dbReference type="AlphaFoldDB" id="A0A921B2L9"/>
<dbReference type="Pfam" id="PF05636">
    <property type="entry name" value="HIGH_NTase1"/>
    <property type="match status" value="1"/>
</dbReference>
<dbReference type="InterPro" id="IPR008513">
    <property type="entry name" value="tRNA(Met)_cyd_acetate_ligase"/>
</dbReference>
<name>A0A921B2L9_9LACO</name>
<accession>A0A921B2L9</accession>